<gene>
    <name evidence="2" type="ORF">CSOJ01_07605</name>
</gene>
<evidence type="ECO:0000313" key="3">
    <source>
        <dbReference type="Proteomes" id="UP000652219"/>
    </source>
</evidence>
<feature type="compositionally biased region" description="Gly residues" evidence="1">
    <location>
        <begin position="22"/>
        <end position="38"/>
    </location>
</feature>
<protein>
    <submittedName>
        <fullName evidence="2">RWD domain-containing protein</fullName>
    </submittedName>
</protein>
<feature type="compositionally biased region" description="Pro residues" evidence="1">
    <location>
        <begin position="1"/>
        <end position="15"/>
    </location>
</feature>
<feature type="compositionally biased region" description="Gly residues" evidence="1">
    <location>
        <begin position="52"/>
        <end position="65"/>
    </location>
</feature>
<accession>A0A8H6J8R0</accession>
<dbReference type="EMBL" id="WIGN01000119">
    <property type="protein sequence ID" value="KAF6808378.1"/>
    <property type="molecule type" value="Genomic_DNA"/>
</dbReference>
<feature type="region of interest" description="Disordered" evidence="1">
    <location>
        <begin position="1"/>
        <end position="72"/>
    </location>
</feature>
<evidence type="ECO:0000313" key="2">
    <source>
        <dbReference type="EMBL" id="KAF6808378.1"/>
    </source>
</evidence>
<dbReference type="AlphaFoldDB" id="A0A8H6J8R0"/>
<name>A0A8H6J8R0_9PEZI</name>
<proteinExistence type="predicted"/>
<sequence length="99" mass="10345">VGQGPVPPAAPPAPAPRRGGHPARGGRGGRGNRGGAAARGGRRQNQAQRAGAEGGEFGLGLGPQGEGELDPRQEAWIRHFVQMALIDQEDDSDEEWPQH</sequence>
<dbReference type="Proteomes" id="UP000652219">
    <property type="component" value="Unassembled WGS sequence"/>
</dbReference>
<keyword evidence="3" id="KW-1185">Reference proteome</keyword>
<comment type="caution">
    <text evidence="2">The sequence shown here is derived from an EMBL/GenBank/DDBJ whole genome shotgun (WGS) entry which is preliminary data.</text>
</comment>
<feature type="non-terminal residue" evidence="2">
    <location>
        <position position="1"/>
    </location>
</feature>
<evidence type="ECO:0000256" key="1">
    <source>
        <dbReference type="SAM" id="MobiDB-lite"/>
    </source>
</evidence>
<reference evidence="2 3" key="1">
    <citation type="journal article" date="2020" name="Phytopathology">
        <title>Genome Sequence Resources of Colletotrichum truncatum, C. plurivorum, C. musicola, and C. sojae: Four Species Pathogenic to Soybean (Glycine max).</title>
        <authorList>
            <person name="Rogerio F."/>
            <person name="Boufleur T.R."/>
            <person name="Ciampi-Guillardi M."/>
            <person name="Sukno S.A."/>
            <person name="Thon M.R."/>
            <person name="Massola Junior N.S."/>
            <person name="Baroncelli R."/>
        </authorList>
    </citation>
    <scope>NUCLEOTIDE SEQUENCE [LARGE SCALE GENOMIC DNA]</scope>
    <source>
        <strain evidence="2 3">LFN0009</strain>
    </source>
</reference>
<organism evidence="2 3">
    <name type="scientific">Colletotrichum sojae</name>
    <dbReference type="NCBI Taxonomy" id="2175907"/>
    <lineage>
        <taxon>Eukaryota</taxon>
        <taxon>Fungi</taxon>
        <taxon>Dikarya</taxon>
        <taxon>Ascomycota</taxon>
        <taxon>Pezizomycotina</taxon>
        <taxon>Sordariomycetes</taxon>
        <taxon>Hypocreomycetidae</taxon>
        <taxon>Glomerellales</taxon>
        <taxon>Glomerellaceae</taxon>
        <taxon>Colletotrichum</taxon>
        <taxon>Colletotrichum orchidearum species complex</taxon>
    </lineage>
</organism>